<name>A0A9P0ECH0_NEZVI</name>
<protein>
    <submittedName>
        <fullName evidence="2">Uncharacterized protein</fullName>
    </submittedName>
</protein>
<dbReference type="EMBL" id="OV725078">
    <property type="protein sequence ID" value="CAH1392577.1"/>
    <property type="molecule type" value="Genomic_DNA"/>
</dbReference>
<feature type="coiled-coil region" evidence="1">
    <location>
        <begin position="124"/>
        <end position="163"/>
    </location>
</feature>
<sequence>MTTLPTIIEEFTGEQVLNKICDYKNLSFFMSNIPEDVNDTEYISFLRSNNIRAIVRPNHNSQNYMLSLAKGISDFVINFPDPIPDGFLIKLFLKNLKHFIAEEEHVSIAIEESVEGAYLLVYVLIELGVNLKEAIEEIKKLDLELEKTQVDFLRRRSRQLKRMRNVGACTIS</sequence>
<evidence type="ECO:0000256" key="1">
    <source>
        <dbReference type="SAM" id="Coils"/>
    </source>
</evidence>
<keyword evidence="3" id="KW-1185">Reference proteome</keyword>
<gene>
    <name evidence="2" type="ORF">NEZAVI_LOCUS3379</name>
</gene>
<accession>A0A9P0ECH0</accession>
<proteinExistence type="predicted"/>
<evidence type="ECO:0000313" key="3">
    <source>
        <dbReference type="Proteomes" id="UP001152798"/>
    </source>
</evidence>
<reference evidence="2" key="1">
    <citation type="submission" date="2022-01" db="EMBL/GenBank/DDBJ databases">
        <authorList>
            <person name="King R."/>
        </authorList>
    </citation>
    <scope>NUCLEOTIDE SEQUENCE</scope>
</reference>
<organism evidence="2 3">
    <name type="scientific">Nezara viridula</name>
    <name type="common">Southern green stink bug</name>
    <name type="synonym">Cimex viridulus</name>
    <dbReference type="NCBI Taxonomy" id="85310"/>
    <lineage>
        <taxon>Eukaryota</taxon>
        <taxon>Metazoa</taxon>
        <taxon>Ecdysozoa</taxon>
        <taxon>Arthropoda</taxon>
        <taxon>Hexapoda</taxon>
        <taxon>Insecta</taxon>
        <taxon>Pterygota</taxon>
        <taxon>Neoptera</taxon>
        <taxon>Paraneoptera</taxon>
        <taxon>Hemiptera</taxon>
        <taxon>Heteroptera</taxon>
        <taxon>Panheteroptera</taxon>
        <taxon>Pentatomomorpha</taxon>
        <taxon>Pentatomoidea</taxon>
        <taxon>Pentatomidae</taxon>
        <taxon>Pentatominae</taxon>
        <taxon>Nezara</taxon>
    </lineage>
</organism>
<dbReference type="OrthoDB" id="10437254at2759"/>
<dbReference type="AlphaFoldDB" id="A0A9P0ECH0"/>
<dbReference type="Proteomes" id="UP001152798">
    <property type="component" value="Chromosome 2"/>
</dbReference>
<evidence type="ECO:0000313" key="2">
    <source>
        <dbReference type="EMBL" id="CAH1392577.1"/>
    </source>
</evidence>
<keyword evidence="1" id="KW-0175">Coiled coil</keyword>